<proteinExistence type="predicted"/>
<protein>
    <submittedName>
        <fullName evidence="1">DUF72 domain-containing protein</fullName>
    </submittedName>
</protein>
<keyword evidence="2" id="KW-1185">Reference proteome</keyword>
<dbReference type="EMBL" id="JAJTWT010000006">
    <property type="protein sequence ID" value="MCE4538665.1"/>
    <property type="molecule type" value="Genomic_DNA"/>
</dbReference>
<accession>A0ABS8XN69</accession>
<dbReference type="PANTHER" id="PTHR30348">
    <property type="entry name" value="UNCHARACTERIZED PROTEIN YECE"/>
    <property type="match status" value="1"/>
</dbReference>
<dbReference type="InterPro" id="IPR002763">
    <property type="entry name" value="DUF72"/>
</dbReference>
<dbReference type="Pfam" id="PF01904">
    <property type="entry name" value="DUF72"/>
    <property type="match status" value="1"/>
</dbReference>
<name>A0ABS8XN69_9BURK</name>
<reference evidence="1 2" key="1">
    <citation type="submission" date="2021-12" db="EMBL/GenBank/DDBJ databases">
        <title>Genome seq of p7.</title>
        <authorList>
            <person name="Seo T."/>
        </authorList>
    </citation>
    <scope>NUCLEOTIDE SEQUENCE [LARGE SCALE GENOMIC DNA]</scope>
    <source>
        <strain evidence="1 2">P7</strain>
    </source>
</reference>
<dbReference type="RefSeq" id="WP_233393108.1">
    <property type="nucleotide sequence ID" value="NZ_JAJTWT010000006.1"/>
</dbReference>
<gene>
    <name evidence="1" type="ORF">LXT12_15545</name>
</gene>
<evidence type="ECO:0000313" key="1">
    <source>
        <dbReference type="EMBL" id="MCE4538665.1"/>
    </source>
</evidence>
<dbReference type="Proteomes" id="UP001201463">
    <property type="component" value="Unassembled WGS sequence"/>
</dbReference>
<organism evidence="1 2">
    <name type="scientific">Pelomonas caseinilytica</name>
    <dbReference type="NCBI Taxonomy" id="2906763"/>
    <lineage>
        <taxon>Bacteria</taxon>
        <taxon>Pseudomonadati</taxon>
        <taxon>Pseudomonadota</taxon>
        <taxon>Betaproteobacteria</taxon>
        <taxon>Burkholderiales</taxon>
        <taxon>Sphaerotilaceae</taxon>
        <taxon>Roseateles</taxon>
    </lineage>
</organism>
<dbReference type="InterPro" id="IPR036520">
    <property type="entry name" value="UPF0759_sf"/>
</dbReference>
<dbReference type="Gene3D" id="3.20.20.410">
    <property type="entry name" value="Protein of unknown function UPF0759"/>
    <property type="match status" value="1"/>
</dbReference>
<dbReference type="SUPFAM" id="SSF117396">
    <property type="entry name" value="TM1631-like"/>
    <property type="match status" value="1"/>
</dbReference>
<sequence length="247" mass="26857">MAPRIGTAGWAVPAGGPEAGTQLQRYAAVLDGVEINSSFHRPHRRATYERWAASTPAAFRFSVKLPRRITHELRLAEADEALARFLDEAAGLGPKWAVALAQLPPSLAFDARIAGRFFERLRRGFNGAMVCEPRHASWFTAEAQALLSECRVCRAAADPARHPGAGEPGGWLGQVSYGRWHGSPRIYRSSYDEAWLRDRAAALRALPDGVQGWCIFDNTASGAAWANALSLRGLLGGPFPVRGTREA</sequence>
<dbReference type="PANTHER" id="PTHR30348:SF14">
    <property type="entry name" value="BLR8050 PROTEIN"/>
    <property type="match status" value="1"/>
</dbReference>
<evidence type="ECO:0000313" key="2">
    <source>
        <dbReference type="Proteomes" id="UP001201463"/>
    </source>
</evidence>
<comment type="caution">
    <text evidence="1">The sequence shown here is derived from an EMBL/GenBank/DDBJ whole genome shotgun (WGS) entry which is preliminary data.</text>
</comment>